<evidence type="ECO:0000256" key="5">
    <source>
        <dbReference type="ARBA" id="ARBA00023212"/>
    </source>
</evidence>
<dbReference type="InterPro" id="IPR031160">
    <property type="entry name" value="F_BAR_dom"/>
</dbReference>
<evidence type="ECO:0000256" key="1">
    <source>
        <dbReference type="ARBA" id="ARBA00004245"/>
    </source>
</evidence>
<feature type="region of interest" description="Disordered" evidence="8">
    <location>
        <begin position="1"/>
        <end position="29"/>
    </location>
</feature>
<dbReference type="GO" id="GO:0030036">
    <property type="term" value="P:actin cytoskeleton organization"/>
    <property type="evidence" value="ECO:0007669"/>
    <property type="project" value="UniProtKB-ARBA"/>
</dbReference>
<dbReference type="SMART" id="SM00326">
    <property type="entry name" value="SH3"/>
    <property type="match status" value="1"/>
</dbReference>
<feature type="compositionally biased region" description="Low complexity" evidence="8">
    <location>
        <begin position="542"/>
        <end position="551"/>
    </location>
</feature>
<keyword evidence="2 6" id="KW-0728">SH3 domain</keyword>
<dbReference type="SUPFAM" id="SSF103657">
    <property type="entry name" value="BAR/IMD domain-like"/>
    <property type="match status" value="1"/>
</dbReference>
<dbReference type="Proteomes" id="UP000322245">
    <property type="component" value="Unassembled WGS sequence"/>
</dbReference>
<evidence type="ECO:0000256" key="4">
    <source>
        <dbReference type="ARBA" id="ARBA00022553"/>
    </source>
</evidence>
<feature type="compositionally biased region" description="Low complexity" evidence="8">
    <location>
        <begin position="888"/>
        <end position="912"/>
    </location>
</feature>
<keyword evidence="4" id="KW-0597">Phosphoprotein</keyword>
<evidence type="ECO:0000256" key="2">
    <source>
        <dbReference type="ARBA" id="ARBA00022443"/>
    </source>
</evidence>
<comment type="subcellular location">
    <subcellularLocation>
        <location evidence="1">Cytoplasm</location>
        <location evidence="1">Cytoskeleton</location>
    </subcellularLocation>
</comment>
<dbReference type="CDD" id="cd07651">
    <property type="entry name" value="F-BAR_PombeCdc15_like"/>
    <property type="match status" value="1"/>
</dbReference>
<dbReference type="CDD" id="cd00174">
    <property type="entry name" value="SH3"/>
    <property type="match status" value="1"/>
</dbReference>
<feature type="compositionally biased region" description="Basic and acidic residues" evidence="8">
    <location>
        <begin position="464"/>
        <end position="486"/>
    </location>
</feature>
<feature type="compositionally biased region" description="Polar residues" evidence="8">
    <location>
        <begin position="854"/>
        <end position="882"/>
    </location>
</feature>
<feature type="domain" description="SH3" evidence="9">
    <location>
        <begin position="1036"/>
        <end position="1099"/>
    </location>
</feature>
<organism evidence="11 12">
    <name type="scientific">Cryptococcus floricola</name>
    <dbReference type="NCBI Taxonomy" id="2591691"/>
    <lineage>
        <taxon>Eukaryota</taxon>
        <taxon>Fungi</taxon>
        <taxon>Dikarya</taxon>
        <taxon>Basidiomycota</taxon>
        <taxon>Agaricomycotina</taxon>
        <taxon>Tremellomycetes</taxon>
        <taxon>Tremellales</taxon>
        <taxon>Cryptococcaceae</taxon>
        <taxon>Cryptococcus</taxon>
    </lineage>
</organism>
<evidence type="ECO:0000259" key="10">
    <source>
        <dbReference type="PROSITE" id="PS51741"/>
    </source>
</evidence>
<dbReference type="InterPro" id="IPR027267">
    <property type="entry name" value="AH/BAR_dom_sf"/>
</dbReference>
<dbReference type="PRINTS" id="PR00499">
    <property type="entry name" value="P67PHOX"/>
</dbReference>
<feature type="region of interest" description="Disordered" evidence="8">
    <location>
        <begin position="349"/>
        <end position="1029"/>
    </location>
</feature>
<feature type="compositionally biased region" description="Low complexity" evidence="8">
    <location>
        <begin position="403"/>
        <end position="414"/>
    </location>
</feature>
<proteinExistence type="predicted"/>
<dbReference type="GO" id="GO:0005543">
    <property type="term" value="F:phospholipid binding"/>
    <property type="evidence" value="ECO:0007669"/>
    <property type="project" value="TreeGrafter"/>
</dbReference>
<dbReference type="InterPro" id="IPR001060">
    <property type="entry name" value="FCH_dom"/>
</dbReference>
<feature type="compositionally biased region" description="Basic and acidic residues" evidence="8">
    <location>
        <begin position="385"/>
        <end position="396"/>
    </location>
</feature>
<protein>
    <recommendedName>
        <fullName evidence="13">Septation protein imp2</fullName>
    </recommendedName>
</protein>
<evidence type="ECO:0008006" key="13">
    <source>
        <dbReference type="Google" id="ProtNLM"/>
    </source>
</evidence>
<feature type="compositionally biased region" description="Polar residues" evidence="8">
    <location>
        <begin position="595"/>
        <end position="611"/>
    </location>
</feature>
<evidence type="ECO:0000256" key="3">
    <source>
        <dbReference type="ARBA" id="ARBA00022490"/>
    </source>
</evidence>
<dbReference type="InterPro" id="IPR036028">
    <property type="entry name" value="SH3-like_dom_sf"/>
</dbReference>
<dbReference type="Gene3D" id="1.20.1270.60">
    <property type="entry name" value="Arfaptin homology (AH) domain/BAR domain"/>
    <property type="match status" value="1"/>
</dbReference>
<feature type="compositionally biased region" description="Low complexity" evidence="8">
    <location>
        <begin position="444"/>
        <end position="460"/>
    </location>
</feature>
<feature type="compositionally biased region" description="Low complexity" evidence="8">
    <location>
        <begin position="773"/>
        <end position="816"/>
    </location>
</feature>
<evidence type="ECO:0000313" key="11">
    <source>
        <dbReference type="EMBL" id="TYJ55358.1"/>
    </source>
</evidence>
<feature type="compositionally biased region" description="Low complexity" evidence="8">
    <location>
        <begin position="995"/>
        <end position="1008"/>
    </location>
</feature>
<gene>
    <name evidence="11" type="ORF">B9479_003973</name>
</gene>
<evidence type="ECO:0000256" key="6">
    <source>
        <dbReference type="PROSITE-ProRule" id="PRU00192"/>
    </source>
</evidence>
<feature type="domain" description="F-BAR" evidence="10">
    <location>
        <begin position="42"/>
        <end position="295"/>
    </location>
</feature>
<dbReference type="GO" id="GO:0009898">
    <property type="term" value="C:cytoplasmic side of plasma membrane"/>
    <property type="evidence" value="ECO:0007669"/>
    <property type="project" value="TreeGrafter"/>
</dbReference>
<keyword evidence="7" id="KW-0175">Coiled coil</keyword>
<dbReference type="EMBL" id="NIDF01000041">
    <property type="protein sequence ID" value="TYJ55358.1"/>
    <property type="molecule type" value="Genomic_DNA"/>
</dbReference>
<feature type="compositionally biased region" description="Low complexity" evidence="8">
    <location>
        <begin position="503"/>
        <end position="514"/>
    </location>
</feature>
<dbReference type="GO" id="GO:0120104">
    <property type="term" value="C:mitotic actomyosin contractile ring, proximal layer"/>
    <property type="evidence" value="ECO:0007669"/>
    <property type="project" value="TreeGrafter"/>
</dbReference>
<evidence type="ECO:0000313" key="12">
    <source>
        <dbReference type="Proteomes" id="UP000322245"/>
    </source>
</evidence>
<dbReference type="PROSITE" id="PS50002">
    <property type="entry name" value="SH3"/>
    <property type="match status" value="1"/>
</dbReference>
<accession>A0A5D3AX45</accession>
<evidence type="ECO:0000256" key="7">
    <source>
        <dbReference type="PROSITE-ProRule" id="PRU01077"/>
    </source>
</evidence>
<name>A0A5D3AX45_9TREE</name>
<dbReference type="PANTHER" id="PTHR23065:SF7">
    <property type="entry name" value="NOSTRIN, ISOFORM H"/>
    <property type="match status" value="1"/>
</dbReference>
<dbReference type="Gene3D" id="2.30.30.40">
    <property type="entry name" value="SH3 Domains"/>
    <property type="match status" value="1"/>
</dbReference>
<comment type="caution">
    <text evidence="11">The sequence shown here is derived from an EMBL/GenBank/DDBJ whole genome shotgun (WGS) entry which is preliminary data.</text>
</comment>
<feature type="compositionally biased region" description="Acidic residues" evidence="8">
    <location>
        <begin position="357"/>
        <end position="373"/>
    </location>
</feature>
<dbReference type="SUPFAM" id="SSF50044">
    <property type="entry name" value="SH3-domain"/>
    <property type="match status" value="1"/>
</dbReference>
<keyword evidence="5" id="KW-0206">Cytoskeleton</keyword>
<dbReference type="PROSITE" id="PS51741">
    <property type="entry name" value="F_BAR"/>
    <property type="match status" value="1"/>
</dbReference>
<dbReference type="SMART" id="SM00055">
    <property type="entry name" value="FCH"/>
    <property type="match status" value="1"/>
</dbReference>
<feature type="compositionally biased region" description="Polar residues" evidence="8">
    <location>
        <begin position="575"/>
        <end position="586"/>
    </location>
</feature>
<dbReference type="AlphaFoldDB" id="A0A5D3AX45"/>
<feature type="compositionally biased region" description="Pro residues" evidence="8">
    <location>
        <begin position="695"/>
        <end position="709"/>
    </location>
</feature>
<reference evidence="11 12" key="1">
    <citation type="submission" date="2017-05" db="EMBL/GenBank/DDBJ databases">
        <title>The Genome Sequence of Tsuchiyaea wingfieldii DSM 27421.</title>
        <authorList>
            <person name="Cuomo C."/>
            <person name="Passer A."/>
            <person name="Billmyre B."/>
            <person name="Heitman J."/>
        </authorList>
    </citation>
    <scope>NUCLEOTIDE SEQUENCE [LARGE SCALE GENOMIC DNA]</scope>
    <source>
        <strain evidence="11 12">DSM 27421</strain>
    </source>
</reference>
<keyword evidence="3" id="KW-0963">Cytoplasm</keyword>
<dbReference type="FunFam" id="2.30.30.40:FF:000312">
    <property type="entry name" value="Related to Cell division control protein 15"/>
    <property type="match status" value="1"/>
</dbReference>
<dbReference type="Pfam" id="PF00611">
    <property type="entry name" value="FCH"/>
    <property type="match status" value="1"/>
</dbReference>
<dbReference type="PANTHER" id="PTHR23065">
    <property type="entry name" value="PROLINE-SERINE-THREONINE PHOSPHATASE INTERACTING PROTEIN 1"/>
    <property type="match status" value="1"/>
</dbReference>
<sequence length="1099" mass="118708">MAQPPEPRRSQSSTSLYKMYHGPNGGMNGQQVGEEELQDPRLFFCNSFWGPGERGYDVIMARLRGAGRTVEELRTFWKERAAIEEDYAKRLNKLSRTSLGRDEVGDLADSLKHLLAETAQQASYHSSLGNEIKQTVEHPTSDLSVRMNNLKKGLQAAIEKSYRNKGLQEGHVQKARERYEQDCLKINSYTAQSSLTQGKELDKLLYKLERVKGTIGANEHDFLQFVKVLEGTSSKWEQEWKNFCDHVQDIEEDRLSVSKDLMWVYANAVSQVCVEDDSSCERIREKLEQFEPANDIINFVKGWGTGDLIPDTPRFINYSAGESYPTQPAYHVANFMRISAKPPMTLTPREEIQEPVAEPEPEPEAIPEPEAEPETASNVNGLSDGMKRTTLRDEPVKTPVAEPGKPTTKPPFGGVALPGMSSATSPAQEKGPSYGSMPPPPVPSTLSMPEPRVPSRQSQGPPSPRRDIKDEQDPMAKALAELRRDPPPPSSVRRAPSHKRADSVVSAAGSARGSAYGGGIKSPASPGPGRHSYHQGSVPAQSRSPPIDSSLSPPPGGHTAAALARSMDEFKHHSAQNNRNSVNYSNFADDIVGSHPTSRPTTPVMSPTTGRGPSPAMMQAPKQPATHIADEVLSQYHQAFPGEREQSRSRAGSVMSNRSRSSFIEPPQQAPPSPSAQPRQGFVGIGAGGAARSPSPQPPSFRSPSPSPAISPGALGPQNLGISLDAKGGVAQDTMAEQYRRQYQQQQQQNQPPPSAPGPQMGSYPGQRSSQYGASAGRGPSPAPSSQPGYGQRGSVYSAPKSPVAASPVVGPPAVSNRPISNYGQPQQQQYDQNAVPSPHSPYAPASQPAYGQYASSTQAPYTQQAPAPEPNYSQRPNSGYNQGAAYGRGPSPQPQQQPMYAQNQGYQGQQYTRGVSPAPGAQSQQYQRGVSPAPGAQAQQYQRGVSPAPGAQAQQYQRGVSPAPAQAQQYARGVSPAPGAQQYGRGVSPVPGVQAYGYDQHQQGYGQPRRSPSPVPNQPPANATPTGQWSTTGLPVLFYVKALYTYEAKSSAEFDFQEGDIIAVTSTPEDGWWSGELLDEARRIAGRTDFPSNFVTLF</sequence>
<evidence type="ECO:0000256" key="8">
    <source>
        <dbReference type="SAM" id="MobiDB-lite"/>
    </source>
</evidence>
<dbReference type="InterPro" id="IPR001452">
    <property type="entry name" value="SH3_domain"/>
</dbReference>
<keyword evidence="12" id="KW-1185">Reference proteome</keyword>
<evidence type="ECO:0000259" key="9">
    <source>
        <dbReference type="PROSITE" id="PS50002"/>
    </source>
</evidence>
<dbReference type="Pfam" id="PF14604">
    <property type="entry name" value="SH3_9"/>
    <property type="match status" value="1"/>
</dbReference>